<dbReference type="Gene3D" id="3.30.1600.10">
    <property type="entry name" value="SIR2/SIRT2 'Small Domain"/>
    <property type="match status" value="1"/>
</dbReference>
<feature type="domain" description="Deacetylase sirtuin-type" evidence="5">
    <location>
        <begin position="1"/>
        <end position="252"/>
    </location>
</feature>
<dbReference type="PANTHER" id="PTHR11085:SF4">
    <property type="entry name" value="NAD-DEPENDENT PROTEIN DEACYLASE"/>
    <property type="match status" value="1"/>
</dbReference>
<keyword evidence="2" id="KW-0808">Transferase</keyword>
<dbReference type="Pfam" id="PF02146">
    <property type="entry name" value="SIR2"/>
    <property type="match status" value="1"/>
</dbReference>
<dbReference type="InterPro" id="IPR026590">
    <property type="entry name" value="Ssirtuin_cat_dom"/>
</dbReference>
<feature type="binding site" evidence="4">
    <location>
        <position position="128"/>
    </location>
    <ligand>
        <name>Zn(2+)</name>
        <dbReference type="ChEBI" id="CHEBI:29105"/>
    </ligand>
</feature>
<reference evidence="7" key="1">
    <citation type="journal article" date="2020" name="mSystems">
        <title>Genome- and Community-Level Interaction Insights into Carbon Utilization and Element Cycling Functions of Hydrothermarchaeota in Hydrothermal Sediment.</title>
        <authorList>
            <person name="Zhou Z."/>
            <person name="Liu Y."/>
            <person name="Xu W."/>
            <person name="Pan J."/>
            <person name="Luo Z.H."/>
            <person name="Li M."/>
        </authorList>
    </citation>
    <scope>NUCLEOTIDE SEQUENCE [LARGE SCALE GENOMIC DNA]</scope>
    <source>
        <strain evidence="7">SpSt-604</strain>
        <strain evidence="6">SpSt-640</strain>
    </source>
</reference>
<evidence type="ECO:0000259" key="5">
    <source>
        <dbReference type="PROSITE" id="PS50305"/>
    </source>
</evidence>
<feature type="binding site" evidence="4">
    <location>
        <position position="131"/>
    </location>
    <ligand>
        <name>Zn(2+)</name>
        <dbReference type="ChEBI" id="CHEBI:29105"/>
    </ligand>
</feature>
<dbReference type="SUPFAM" id="SSF52467">
    <property type="entry name" value="DHS-like NAD/FAD-binding domain"/>
    <property type="match status" value="1"/>
</dbReference>
<dbReference type="AlphaFoldDB" id="A0A7C4VVM1"/>
<accession>A0A7C4VVM1</accession>
<dbReference type="InterPro" id="IPR050134">
    <property type="entry name" value="NAD-dep_sirtuin_deacylases"/>
</dbReference>
<keyword evidence="4" id="KW-0862">Zinc</keyword>
<dbReference type="GO" id="GO:0070403">
    <property type="term" value="F:NAD+ binding"/>
    <property type="evidence" value="ECO:0007669"/>
    <property type="project" value="InterPro"/>
</dbReference>
<dbReference type="PROSITE" id="PS50305">
    <property type="entry name" value="SIRTUIN"/>
    <property type="match status" value="1"/>
</dbReference>
<evidence type="ECO:0000256" key="1">
    <source>
        <dbReference type="ARBA" id="ARBA00012928"/>
    </source>
</evidence>
<evidence type="ECO:0000256" key="2">
    <source>
        <dbReference type="ARBA" id="ARBA00022679"/>
    </source>
</evidence>
<dbReference type="EC" id="2.3.1.286" evidence="1"/>
<keyword evidence="3" id="KW-0520">NAD</keyword>
<dbReference type="OrthoDB" id="9800582at2"/>
<feature type="binding site" evidence="4">
    <location>
        <position position="155"/>
    </location>
    <ligand>
        <name>Zn(2+)</name>
        <dbReference type="ChEBI" id="CHEBI:29105"/>
    </ligand>
</feature>
<dbReference type="EMBL" id="DSZT01000115">
    <property type="protein sequence ID" value="HGU41985.1"/>
    <property type="molecule type" value="Genomic_DNA"/>
</dbReference>
<feature type="active site" description="Proton acceptor" evidence="4">
    <location>
        <position position="120"/>
    </location>
</feature>
<dbReference type="InterPro" id="IPR029035">
    <property type="entry name" value="DHS-like_NAD/FAD-binding_dom"/>
</dbReference>
<dbReference type="Gene3D" id="3.40.50.1220">
    <property type="entry name" value="TPP-binding domain"/>
    <property type="match status" value="1"/>
</dbReference>
<protein>
    <recommendedName>
        <fullName evidence="1">protein acetyllysine N-acetyltransferase</fullName>
        <ecNumber evidence="1">2.3.1.286</ecNumber>
    </recommendedName>
</protein>
<feature type="binding site" evidence="4">
    <location>
        <position position="153"/>
    </location>
    <ligand>
        <name>Zn(2+)</name>
        <dbReference type="ChEBI" id="CHEBI:29105"/>
    </ligand>
</feature>
<keyword evidence="4" id="KW-0479">Metal-binding</keyword>
<evidence type="ECO:0000256" key="3">
    <source>
        <dbReference type="ARBA" id="ARBA00023027"/>
    </source>
</evidence>
<dbReference type="GO" id="GO:0017136">
    <property type="term" value="F:histone deacetylase activity, NAD-dependent"/>
    <property type="evidence" value="ECO:0007669"/>
    <property type="project" value="TreeGrafter"/>
</dbReference>
<organism evidence="7">
    <name type="scientific">Fervidobacterium pennivorans</name>
    <dbReference type="NCBI Taxonomy" id="93466"/>
    <lineage>
        <taxon>Bacteria</taxon>
        <taxon>Thermotogati</taxon>
        <taxon>Thermotogota</taxon>
        <taxon>Thermotogae</taxon>
        <taxon>Thermotogales</taxon>
        <taxon>Fervidobacteriaceae</taxon>
        <taxon>Fervidobacterium</taxon>
    </lineage>
</organism>
<dbReference type="EMBL" id="DTBH01000192">
    <property type="protein sequence ID" value="HGQ78090.1"/>
    <property type="molecule type" value="Genomic_DNA"/>
</dbReference>
<gene>
    <name evidence="7" type="ORF">ENT72_03550</name>
    <name evidence="6" type="ORF">ENU12_09400</name>
</gene>
<evidence type="ECO:0000313" key="7">
    <source>
        <dbReference type="EMBL" id="HGU41985.1"/>
    </source>
</evidence>
<dbReference type="InterPro" id="IPR003000">
    <property type="entry name" value="Sirtuin"/>
</dbReference>
<evidence type="ECO:0000313" key="6">
    <source>
        <dbReference type="EMBL" id="HGQ78090.1"/>
    </source>
</evidence>
<dbReference type="PANTHER" id="PTHR11085">
    <property type="entry name" value="NAD-DEPENDENT PROTEIN DEACYLASE SIRTUIN-5, MITOCHONDRIAL-RELATED"/>
    <property type="match status" value="1"/>
</dbReference>
<proteinExistence type="predicted"/>
<dbReference type="NCBIfam" id="NF001753">
    <property type="entry name" value="PRK00481.1-3"/>
    <property type="match status" value="1"/>
</dbReference>
<name>A0A7C4VVM1_FERPE</name>
<sequence length="252" mass="28207">MAFDKLIEKFCEMLKTSKFVVALTGAGVSVPSGIPDFRSPNGLYAKYGQDIFEIDEFYKNPDRFYNFAKEGLIPMLSAQPNVVHHMLAKLEKAGILKGVITQNIDGLHQKAGSKNVAEIHGSVRIWNCLKCTKRYEILDDGQREFLLSTNFRCSCGGLVKPNITFFGEMLPVDEFAKAQKWAESSDLFITLGSSLVVYPAAQLPIYALRNGAKLVIVNKGETPLDRYATFKFDIDLTEFSNKILETLNTFLN</sequence>
<evidence type="ECO:0000256" key="4">
    <source>
        <dbReference type="PROSITE-ProRule" id="PRU00236"/>
    </source>
</evidence>
<dbReference type="GO" id="GO:0046872">
    <property type="term" value="F:metal ion binding"/>
    <property type="evidence" value="ECO:0007669"/>
    <property type="project" value="UniProtKB-KW"/>
</dbReference>
<comment type="caution">
    <text evidence="7">The sequence shown here is derived from an EMBL/GenBank/DDBJ whole genome shotgun (WGS) entry which is preliminary data.</text>
</comment>
<dbReference type="InterPro" id="IPR026591">
    <property type="entry name" value="Sirtuin_cat_small_dom_sf"/>
</dbReference>